<organism evidence="2 3">
    <name type="scientific">Ureibacillus endophyticus</name>
    <dbReference type="NCBI Taxonomy" id="1978490"/>
    <lineage>
        <taxon>Bacteria</taxon>
        <taxon>Bacillati</taxon>
        <taxon>Bacillota</taxon>
        <taxon>Bacilli</taxon>
        <taxon>Bacillales</taxon>
        <taxon>Caryophanaceae</taxon>
        <taxon>Ureibacillus</taxon>
    </lineage>
</organism>
<dbReference type="EMBL" id="RBZN01000056">
    <property type="protein sequence ID" value="RKQ13780.1"/>
    <property type="molecule type" value="Genomic_DNA"/>
</dbReference>
<dbReference type="NCBIfam" id="NF002845">
    <property type="entry name" value="PRK03094.1"/>
    <property type="match status" value="1"/>
</dbReference>
<dbReference type="Proteomes" id="UP000272238">
    <property type="component" value="Unassembled WGS sequence"/>
</dbReference>
<dbReference type="AlphaFoldDB" id="A0A494YUV0"/>
<dbReference type="InterPro" id="IPR005370">
    <property type="entry name" value="UPF0180"/>
</dbReference>
<evidence type="ECO:0000313" key="2">
    <source>
        <dbReference type="EMBL" id="RKQ13780.1"/>
    </source>
</evidence>
<name>A0A494YUV0_9BACL</name>
<evidence type="ECO:0000313" key="3">
    <source>
        <dbReference type="Proteomes" id="UP000272238"/>
    </source>
</evidence>
<evidence type="ECO:0000256" key="1">
    <source>
        <dbReference type="HAMAP-Rule" id="MF_00506"/>
    </source>
</evidence>
<sequence>MSKIIGVEESLSNVEAVLAAKGYEVKKIRSEEDVKNCDCCVISGQDENVMGISNVVSEGSVINARGLSADEICQRVEKLLH</sequence>
<protein>
    <recommendedName>
        <fullName evidence="1">UPF0180 protein D8M03_15415</fullName>
    </recommendedName>
</protein>
<comment type="similarity">
    <text evidence="1">Belongs to the UPF0180 family.</text>
</comment>
<keyword evidence="3" id="KW-1185">Reference proteome</keyword>
<dbReference type="OrthoDB" id="1708042at2"/>
<dbReference type="Pfam" id="PF03698">
    <property type="entry name" value="UPF0180"/>
    <property type="match status" value="1"/>
</dbReference>
<comment type="caution">
    <text evidence="2">The sequence shown here is derived from an EMBL/GenBank/DDBJ whole genome shotgun (WGS) entry which is preliminary data.</text>
</comment>
<dbReference type="RefSeq" id="WP_121215712.1">
    <property type="nucleotide sequence ID" value="NZ_JBBYAH010000001.1"/>
</dbReference>
<accession>A0A494YUV0</accession>
<gene>
    <name evidence="2" type="ORF">D8M03_15415</name>
</gene>
<proteinExistence type="inferred from homology"/>
<dbReference type="HAMAP" id="MF_00506">
    <property type="entry name" value="UPF0180"/>
    <property type="match status" value="1"/>
</dbReference>
<reference evidence="2 3" key="1">
    <citation type="journal article" date="2016" name="Antonie Van Leeuwenhoek">
        <title>Lysinibacillus endophyticus sp. nov., an indole-3-acetic acid producing endophytic bacterium isolated from corn root (Zea mays cv. Xinken-5).</title>
        <authorList>
            <person name="Yu J."/>
            <person name="Guan X."/>
            <person name="Liu C."/>
            <person name="Xiang W."/>
            <person name="Yu Z."/>
            <person name="Liu X."/>
            <person name="Wang G."/>
        </authorList>
    </citation>
    <scope>NUCLEOTIDE SEQUENCE [LARGE SCALE GENOMIC DNA]</scope>
    <source>
        <strain evidence="2 3">DSM 100506</strain>
    </source>
</reference>